<feature type="non-terminal residue" evidence="2">
    <location>
        <position position="540"/>
    </location>
</feature>
<feature type="compositionally biased region" description="Basic residues" evidence="1">
    <location>
        <begin position="158"/>
        <end position="197"/>
    </location>
</feature>
<feature type="region of interest" description="Disordered" evidence="1">
    <location>
        <begin position="426"/>
        <end position="494"/>
    </location>
</feature>
<evidence type="ECO:0000313" key="3">
    <source>
        <dbReference type="Proteomes" id="UP000784294"/>
    </source>
</evidence>
<proteinExistence type="predicted"/>
<feature type="compositionally biased region" description="Pro residues" evidence="1">
    <location>
        <begin position="147"/>
        <end position="157"/>
    </location>
</feature>
<evidence type="ECO:0000256" key="1">
    <source>
        <dbReference type="SAM" id="MobiDB-lite"/>
    </source>
</evidence>
<gene>
    <name evidence="2" type="ORF">PXEA_LOCUS945</name>
</gene>
<feature type="region of interest" description="Disordered" evidence="1">
    <location>
        <begin position="131"/>
        <end position="215"/>
    </location>
</feature>
<dbReference type="Proteomes" id="UP000784294">
    <property type="component" value="Unassembled WGS sequence"/>
</dbReference>
<accession>A0A3S5AXE6</accession>
<feature type="compositionally biased region" description="Low complexity" evidence="1">
    <location>
        <begin position="365"/>
        <end position="387"/>
    </location>
</feature>
<comment type="caution">
    <text evidence="2">The sequence shown here is derived from an EMBL/GenBank/DDBJ whole genome shotgun (WGS) entry which is preliminary data.</text>
</comment>
<evidence type="ECO:0000313" key="2">
    <source>
        <dbReference type="EMBL" id="VEL07505.1"/>
    </source>
</evidence>
<protein>
    <submittedName>
        <fullName evidence="2">Uncharacterized protein</fullName>
    </submittedName>
</protein>
<keyword evidence="3" id="KW-1185">Reference proteome</keyword>
<feature type="compositionally biased region" description="Polar residues" evidence="1">
    <location>
        <begin position="440"/>
        <end position="453"/>
    </location>
</feature>
<sequence>MKDSCLASVRPSLRPIITGSVEACVQNRKDESQKALHVRLAFDAGICESRPKWRECRGGSLRPETANEVSSYRQIKTFIAHILRCANRSHTLSSFSQLRNLHFRPSIFIHLNGAQGCHKTYEAATSEADLNLYGPLDDDPIQDFQPPYFPPPPPPYHPHLHSHPHSHPHPQPHTHPHPQPHLHAHLHAQSHHMHQMPHLHQAPPPPHLQPNLPVHHSSAPLVHAVGPFAAGLFAHPSTLSTSSDAVGNAASLMANSMATGVIGLNRHDQMQTHLTGLSLHTDIVSSGRRTERIGVSLSGQPVSYSGHFFTGPSTSVGYPQSLGLEYETASNAYRLRQAPRPLEGQTSPSSDPGAPALETRSAYANSNSNSNTNSNSNSNQSSTLKSNANSNSDWLASHLMAAGQVSGQFFTDSTVTCNSSINIINNSSSSSSAGGMRTASPITSFASNASGRDQQLHDIPSLQKTTTTTTTSSVSSASSSQQTSPPPPSSPAPTCVIATAEATVSTVGRLEAGAGRQTFFCPASETTRDARHTLHGQSHA</sequence>
<dbReference type="AlphaFoldDB" id="A0A3S5AXE6"/>
<feature type="region of interest" description="Disordered" evidence="1">
    <location>
        <begin position="363"/>
        <end position="389"/>
    </location>
</feature>
<name>A0A3S5AXE6_9PLAT</name>
<reference evidence="2" key="1">
    <citation type="submission" date="2018-11" db="EMBL/GenBank/DDBJ databases">
        <authorList>
            <consortium name="Pathogen Informatics"/>
        </authorList>
    </citation>
    <scope>NUCLEOTIDE SEQUENCE</scope>
</reference>
<feature type="compositionally biased region" description="Low complexity" evidence="1">
    <location>
        <begin position="465"/>
        <end position="483"/>
    </location>
</feature>
<dbReference type="EMBL" id="CAAALY010001885">
    <property type="protein sequence ID" value="VEL07505.1"/>
    <property type="molecule type" value="Genomic_DNA"/>
</dbReference>
<organism evidence="2 3">
    <name type="scientific">Protopolystoma xenopodis</name>
    <dbReference type="NCBI Taxonomy" id="117903"/>
    <lineage>
        <taxon>Eukaryota</taxon>
        <taxon>Metazoa</taxon>
        <taxon>Spiralia</taxon>
        <taxon>Lophotrochozoa</taxon>
        <taxon>Platyhelminthes</taxon>
        <taxon>Monogenea</taxon>
        <taxon>Polyopisthocotylea</taxon>
        <taxon>Polystomatidea</taxon>
        <taxon>Polystomatidae</taxon>
        <taxon>Protopolystoma</taxon>
    </lineage>
</organism>